<keyword evidence="4" id="KW-1185">Reference proteome</keyword>
<evidence type="ECO:0000313" key="3">
    <source>
        <dbReference type="EMBL" id="GLP94768.1"/>
    </source>
</evidence>
<dbReference type="EMBL" id="BSNC01000001">
    <property type="protein sequence ID" value="GLP94768.1"/>
    <property type="molecule type" value="Genomic_DNA"/>
</dbReference>
<dbReference type="InterPro" id="IPR001455">
    <property type="entry name" value="TusA-like"/>
</dbReference>
<gene>
    <name evidence="3" type="ORF">GCM10007895_00740</name>
</gene>
<name>A0AA37W026_9GAMM</name>
<dbReference type="Proteomes" id="UP001161422">
    <property type="component" value="Unassembled WGS sequence"/>
</dbReference>
<evidence type="ECO:0000256" key="1">
    <source>
        <dbReference type="ARBA" id="ARBA00008984"/>
    </source>
</evidence>
<evidence type="ECO:0000313" key="4">
    <source>
        <dbReference type="Proteomes" id="UP001161422"/>
    </source>
</evidence>
<dbReference type="Pfam" id="PF01206">
    <property type="entry name" value="TusA"/>
    <property type="match status" value="1"/>
</dbReference>
<dbReference type="PANTHER" id="PTHR33279:SF19">
    <property type="entry name" value="SSL1707 PROTEIN"/>
    <property type="match status" value="1"/>
</dbReference>
<feature type="domain" description="UPF0033" evidence="2">
    <location>
        <begin position="3"/>
        <end position="70"/>
    </location>
</feature>
<sequence length="71" mass="7957">MERLDLRSENCPIPLITVKLKLKQMAAGEQLCVLLSDPGSVKDVPRLLAKKAIPFERRLRDSATELTITKP</sequence>
<protein>
    <submittedName>
        <fullName evidence="3">Transcriptional regulator</fullName>
    </submittedName>
</protein>
<dbReference type="PANTHER" id="PTHR33279">
    <property type="entry name" value="SULFUR CARRIER PROTEIN YEDF-RELATED"/>
    <property type="match status" value="1"/>
</dbReference>
<dbReference type="Gene3D" id="3.30.110.40">
    <property type="entry name" value="TusA-like domain"/>
    <property type="match status" value="1"/>
</dbReference>
<reference evidence="3" key="1">
    <citation type="journal article" date="2014" name="Int. J. Syst. Evol. Microbiol.">
        <title>Complete genome sequence of Corynebacterium casei LMG S-19264T (=DSM 44701T), isolated from a smear-ripened cheese.</title>
        <authorList>
            <consortium name="US DOE Joint Genome Institute (JGI-PGF)"/>
            <person name="Walter F."/>
            <person name="Albersmeier A."/>
            <person name="Kalinowski J."/>
            <person name="Ruckert C."/>
        </authorList>
    </citation>
    <scope>NUCLEOTIDE SEQUENCE</scope>
    <source>
        <strain evidence="3">NBRC 101628</strain>
    </source>
</reference>
<dbReference type="CDD" id="cd00291">
    <property type="entry name" value="SirA_YedF_YeeD"/>
    <property type="match status" value="1"/>
</dbReference>
<comment type="similarity">
    <text evidence="1">Belongs to the sulfur carrier protein TusA family.</text>
</comment>
<evidence type="ECO:0000259" key="2">
    <source>
        <dbReference type="Pfam" id="PF01206"/>
    </source>
</evidence>
<accession>A0AA37W026</accession>
<dbReference type="SUPFAM" id="SSF64307">
    <property type="entry name" value="SirA-like"/>
    <property type="match status" value="1"/>
</dbReference>
<proteinExistence type="inferred from homology"/>
<comment type="caution">
    <text evidence="3">The sequence shown here is derived from an EMBL/GenBank/DDBJ whole genome shotgun (WGS) entry which is preliminary data.</text>
</comment>
<dbReference type="AlphaFoldDB" id="A0AA37W026"/>
<organism evidence="3 4">
    <name type="scientific">Paraferrimonas sedimenticola</name>
    <dbReference type="NCBI Taxonomy" id="375674"/>
    <lineage>
        <taxon>Bacteria</taxon>
        <taxon>Pseudomonadati</taxon>
        <taxon>Pseudomonadota</taxon>
        <taxon>Gammaproteobacteria</taxon>
        <taxon>Alteromonadales</taxon>
        <taxon>Ferrimonadaceae</taxon>
        <taxon>Paraferrimonas</taxon>
    </lineage>
</organism>
<reference evidence="3" key="2">
    <citation type="submission" date="2023-01" db="EMBL/GenBank/DDBJ databases">
        <title>Draft genome sequence of Paraferrimonas sedimenticola strain NBRC 101628.</title>
        <authorList>
            <person name="Sun Q."/>
            <person name="Mori K."/>
        </authorList>
    </citation>
    <scope>NUCLEOTIDE SEQUENCE</scope>
    <source>
        <strain evidence="3">NBRC 101628</strain>
    </source>
</reference>
<dbReference type="RefSeq" id="WP_095506136.1">
    <property type="nucleotide sequence ID" value="NZ_BSNC01000001.1"/>
</dbReference>
<dbReference type="InterPro" id="IPR036868">
    <property type="entry name" value="TusA-like_sf"/>
</dbReference>